<reference evidence="1 2" key="1">
    <citation type="journal article" date="2009" name="Int. J. Syst. Evol. Microbiol.">
        <title>Paenibacillus contaminans sp. nov., isolated from a contaminated laboratory plate.</title>
        <authorList>
            <person name="Chou J.H."/>
            <person name="Lee J.H."/>
            <person name="Lin M.C."/>
            <person name="Chang P.S."/>
            <person name="Arun A.B."/>
            <person name="Young C.C."/>
            <person name="Chen W.M."/>
        </authorList>
    </citation>
    <scope>NUCLEOTIDE SEQUENCE [LARGE SCALE GENOMIC DNA]</scope>
    <source>
        <strain evidence="1 2">CKOBP-6</strain>
    </source>
</reference>
<accession>A0A329MQQ5</accession>
<keyword evidence="2" id="KW-1185">Reference proteome</keyword>
<dbReference type="Pfam" id="PF14070">
    <property type="entry name" value="YjfB_motility"/>
    <property type="match status" value="1"/>
</dbReference>
<evidence type="ECO:0000313" key="1">
    <source>
        <dbReference type="EMBL" id="RAV22269.1"/>
    </source>
</evidence>
<evidence type="ECO:0000313" key="2">
    <source>
        <dbReference type="Proteomes" id="UP000250369"/>
    </source>
</evidence>
<sequence>MDIAALSSSMSQASLAQAVSIRVMALAKNTAEQQSQNVVQLLSQNIHPNLGKNLDIKG</sequence>
<protein>
    <submittedName>
        <fullName evidence="1">Putative motility protein</fullName>
    </submittedName>
</protein>
<organism evidence="1 2">
    <name type="scientific">Paenibacillus contaminans</name>
    <dbReference type="NCBI Taxonomy" id="450362"/>
    <lineage>
        <taxon>Bacteria</taxon>
        <taxon>Bacillati</taxon>
        <taxon>Bacillota</taxon>
        <taxon>Bacilli</taxon>
        <taxon>Bacillales</taxon>
        <taxon>Paenibacillaceae</taxon>
        <taxon>Paenibacillus</taxon>
    </lineage>
</organism>
<name>A0A329MQQ5_9BACL</name>
<comment type="caution">
    <text evidence="1">The sequence shown here is derived from an EMBL/GenBank/DDBJ whole genome shotgun (WGS) entry which is preliminary data.</text>
</comment>
<dbReference type="InterPro" id="IPR025906">
    <property type="entry name" value="YjfB_motility"/>
</dbReference>
<gene>
    <name evidence="1" type="ORF">DQG23_04780</name>
</gene>
<dbReference type="EMBL" id="QMFB01000002">
    <property type="protein sequence ID" value="RAV22269.1"/>
    <property type="molecule type" value="Genomic_DNA"/>
</dbReference>
<dbReference type="Proteomes" id="UP000250369">
    <property type="component" value="Unassembled WGS sequence"/>
</dbReference>
<dbReference type="RefSeq" id="WP_113029675.1">
    <property type="nucleotide sequence ID" value="NZ_QMFB01000002.1"/>
</dbReference>
<proteinExistence type="predicted"/>
<dbReference type="AlphaFoldDB" id="A0A329MQQ5"/>